<dbReference type="SMART" id="SM00387">
    <property type="entry name" value="HATPase_c"/>
    <property type="match status" value="1"/>
</dbReference>
<feature type="transmembrane region" description="Helical" evidence="9">
    <location>
        <begin position="53"/>
        <end position="75"/>
    </location>
</feature>
<dbReference type="RefSeq" id="WP_020877381.1">
    <property type="nucleotide sequence ID" value="NZ_ATHJ01000090.1"/>
</dbReference>
<protein>
    <recommendedName>
        <fullName evidence="2">histidine kinase</fullName>
        <ecNumber evidence="2">2.7.13.3</ecNumber>
    </recommendedName>
</protein>
<evidence type="ECO:0000256" key="1">
    <source>
        <dbReference type="ARBA" id="ARBA00000085"/>
    </source>
</evidence>
<dbReference type="NCBIfam" id="TIGR00229">
    <property type="entry name" value="sensory_box"/>
    <property type="match status" value="1"/>
</dbReference>
<dbReference type="Proteomes" id="UP000014977">
    <property type="component" value="Unassembled WGS sequence"/>
</dbReference>
<evidence type="ECO:0000256" key="8">
    <source>
        <dbReference type="ARBA" id="ARBA00023012"/>
    </source>
</evidence>
<dbReference type="Gene3D" id="3.30.565.10">
    <property type="entry name" value="Histidine kinase-like ATPase, C-terminal domain"/>
    <property type="match status" value="1"/>
</dbReference>
<dbReference type="InterPro" id="IPR013767">
    <property type="entry name" value="PAS_fold"/>
</dbReference>
<dbReference type="PROSITE" id="PS50109">
    <property type="entry name" value="HIS_KIN"/>
    <property type="match status" value="1"/>
</dbReference>
<dbReference type="InterPro" id="IPR000014">
    <property type="entry name" value="PAS"/>
</dbReference>
<comment type="catalytic activity">
    <reaction evidence="1">
        <text>ATP + protein L-histidine = ADP + protein N-phospho-L-histidine.</text>
        <dbReference type="EC" id="2.7.13.3"/>
    </reaction>
</comment>
<dbReference type="SUPFAM" id="SSF55785">
    <property type="entry name" value="PYP-like sensor domain (PAS domain)"/>
    <property type="match status" value="1"/>
</dbReference>
<keyword evidence="9" id="KW-1133">Transmembrane helix</keyword>
<dbReference type="InterPro" id="IPR004358">
    <property type="entry name" value="Sig_transdc_His_kin-like_C"/>
</dbReference>
<keyword evidence="9" id="KW-0812">Transmembrane</keyword>
<dbReference type="InterPro" id="IPR001638">
    <property type="entry name" value="Solute-binding_3/MltF_N"/>
</dbReference>
<dbReference type="GO" id="GO:0005524">
    <property type="term" value="F:ATP binding"/>
    <property type="evidence" value="ECO:0007669"/>
    <property type="project" value="UniProtKB-KW"/>
</dbReference>
<dbReference type="Pfam" id="PF00989">
    <property type="entry name" value="PAS"/>
    <property type="match status" value="1"/>
</dbReference>
<dbReference type="Gene3D" id="3.30.450.20">
    <property type="entry name" value="PAS domain"/>
    <property type="match status" value="1"/>
</dbReference>
<dbReference type="Pfam" id="PF00512">
    <property type="entry name" value="HisKA"/>
    <property type="match status" value="1"/>
</dbReference>
<dbReference type="InterPro" id="IPR003661">
    <property type="entry name" value="HisK_dim/P_dom"/>
</dbReference>
<dbReference type="PANTHER" id="PTHR43065">
    <property type="entry name" value="SENSOR HISTIDINE KINASE"/>
    <property type="match status" value="1"/>
</dbReference>
<evidence type="ECO:0000313" key="13">
    <source>
        <dbReference type="Proteomes" id="UP000014977"/>
    </source>
</evidence>
<feature type="domain" description="Histidine kinase" evidence="10">
    <location>
        <begin position="480"/>
        <end position="695"/>
    </location>
</feature>
<dbReference type="SUPFAM" id="SSF55874">
    <property type="entry name" value="ATPase domain of HSP90 chaperone/DNA topoisomerase II/histidine kinase"/>
    <property type="match status" value="1"/>
</dbReference>
<accession>S7TQ05</accession>
<sequence>MLNSAHQNGKCAEFSTLFSFFNLTRVDGIDGVPTNRNSYNSNRFILIRVMRRALYRLGIMTGILLVLICPAHSALRVGMPIAFPPFSYQGEGDDRVRGYSVDVMETLGGIMDEETRFLVGEPEDLLTALAEDRIDMVCGVVLTESIRQAYDYLEISVFVKRFFYANQAGVDPDRRHHLAGKTVVVVRGQPFMDLGLQREGVNIVQARDILEALRMLDGNQAQLFVGLSEQVVKTLTDEFDLKRVRQAGVTIGQFPLAVIVPKGNTALLKRLSMGLGMAVSDGSLGRVQEKWLGGWSWAFFWIRYRLYVSIFIGIFAAGIGGIILWNQTLKRQVVRITRDLGVSEQRYRDVIESSPDMVFVINGSGEIRLANTSARRKLSWDEATLHCTALPSLAASADRTSVDRFLHQLFADGYAGTEIRLIASTGVNINVEMVAAGIQQGSADEPLACCFARDITRRKRMAVELIQAERLATIGKMAASVAHEINNPVGIVLAHTEELMSGGLSPEEIRNSLDVIRRNAVRAGRITETLLAQASQSPEGTGFAGRMVVDLAGLIEECIHFVRPRLRRIRLQKGLPTGLFPVQGDAGSLQQVFINLLLNAAESIDGEGVIRVWLVNERTGLVPMVSAVVEDSGIGVPEADRERIFEPFFTRGKQRGFGLGLFVARNIVARHGGDIRCEPGTSGGTRMIVRIPQRELEADGAKACDNG</sequence>
<evidence type="ECO:0000256" key="9">
    <source>
        <dbReference type="SAM" id="Phobius"/>
    </source>
</evidence>
<dbReference type="GO" id="GO:0000155">
    <property type="term" value="F:phosphorelay sensor kinase activity"/>
    <property type="evidence" value="ECO:0007669"/>
    <property type="project" value="InterPro"/>
</dbReference>
<dbReference type="CDD" id="cd00075">
    <property type="entry name" value="HATPase"/>
    <property type="match status" value="1"/>
</dbReference>
<feature type="transmembrane region" description="Helical" evidence="9">
    <location>
        <begin position="306"/>
        <end position="325"/>
    </location>
</feature>
<dbReference type="InterPro" id="IPR036097">
    <property type="entry name" value="HisK_dim/P_sf"/>
</dbReference>
<dbReference type="STRING" id="897.B2D07_03675"/>
<dbReference type="SUPFAM" id="SSF47384">
    <property type="entry name" value="Homodimeric domain of signal transducing histidine kinase"/>
    <property type="match status" value="1"/>
</dbReference>
<name>S7TQ05_DESML</name>
<dbReference type="CDD" id="cd00130">
    <property type="entry name" value="PAS"/>
    <property type="match status" value="1"/>
</dbReference>
<dbReference type="PANTHER" id="PTHR43065:SF42">
    <property type="entry name" value="TWO-COMPONENT SENSOR PPRA"/>
    <property type="match status" value="1"/>
</dbReference>
<dbReference type="SUPFAM" id="SSF53850">
    <property type="entry name" value="Periplasmic binding protein-like II"/>
    <property type="match status" value="1"/>
</dbReference>
<keyword evidence="6 12" id="KW-0418">Kinase</keyword>
<keyword evidence="5" id="KW-0547">Nucleotide-binding</keyword>
<evidence type="ECO:0000256" key="2">
    <source>
        <dbReference type="ARBA" id="ARBA00012438"/>
    </source>
</evidence>
<dbReference type="AlphaFoldDB" id="S7TQ05"/>
<dbReference type="SMART" id="SM00062">
    <property type="entry name" value="PBPb"/>
    <property type="match status" value="1"/>
</dbReference>
<dbReference type="CDD" id="cd00082">
    <property type="entry name" value="HisKA"/>
    <property type="match status" value="1"/>
</dbReference>
<gene>
    <name evidence="12" type="ORF">dsmv_2624</name>
</gene>
<feature type="domain" description="PAS" evidence="11">
    <location>
        <begin position="343"/>
        <end position="413"/>
    </location>
</feature>
<evidence type="ECO:0000256" key="3">
    <source>
        <dbReference type="ARBA" id="ARBA00022553"/>
    </source>
</evidence>
<keyword evidence="13" id="KW-1185">Reference proteome</keyword>
<dbReference type="SMART" id="SM00388">
    <property type="entry name" value="HisKA"/>
    <property type="match status" value="1"/>
</dbReference>
<dbReference type="InterPro" id="IPR003594">
    <property type="entry name" value="HATPase_dom"/>
</dbReference>
<evidence type="ECO:0000256" key="6">
    <source>
        <dbReference type="ARBA" id="ARBA00022777"/>
    </source>
</evidence>
<dbReference type="EMBL" id="ATHJ01000090">
    <property type="protein sequence ID" value="EPR39282.1"/>
    <property type="molecule type" value="Genomic_DNA"/>
</dbReference>
<evidence type="ECO:0000259" key="10">
    <source>
        <dbReference type="PROSITE" id="PS50109"/>
    </source>
</evidence>
<dbReference type="InterPro" id="IPR035965">
    <property type="entry name" value="PAS-like_dom_sf"/>
</dbReference>
<dbReference type="PROSITE" id="PS50112">
    <property type="entry name" value="PAS"/>
    <property type="match status" value="1"/>
</dbReference>
<dbReference type="InterPro" id="IPR036890">
    <property type="entry name" value="HATPase_C_sf"/>
</dbReference>
<keyword evidence="8" id="KW-0902">Two-component regulatory system</keyword>
<comment type="caution">
    <text evidence="12">The sequence shown here is derived from an EMBL/GenBank/DDBJ whole genome shotgun (WGS) entry which is preliminary data.</text>
</comment>
<dbReference type="Gene3D" id="1.10.287.130">
    <property type="match status" value="1"/>
</dbReference>
<dbReference type="PRINTS" id="PR00344">
    <property type="entry name" value="BCTRLSENSOR"/>
</dbReference>
<evidence type="ECO:0000259" key="11">
    <source>
        <dbReference type="PROSITE" id="PS50112"/>
    </source>
</evidence>
<dbReference type="Gene3D" id="3.40.190.10">
    <property type="entry name" value="Periplasmic binding protein-like II"/>
    <property type="match status" value="2"/>
</dbReference>
<keyword evidence="4" id="KW-0808">Transferase</keyword>
<evidence type="ECO:0000256" key="7">
    <source>
        <dbReference type="ARBA" id="ARBA00022840"/>
    </source>
</evidence>
<dbReference type="Pfam" id="PF02518">
    <property type="entry name" value="HATPase_c"/>
    <property type="match status" value="1"/>
</dbReference>
<keyword evidence="9" id="KW-0472">Membrane</keyword>
<proteinExistence type="predicted"/>
<reference evidence="12 13" key="1">
    <citation type="journal article" date="2013" name="Genome Announc.">
        <title>Draft genome sequences for three mercury-methylating, sulfate-reducing bacteria.</title>
        <authorList>
            <person name="Brown S.D."/>
            <person name="Hurt R.A.Jr."/>
            <person name="Gilmour C.C."/>
            <person name="Elias D.A."/>
        </authorList>
    </citation>
    <scope>NUCLEOTIDE SEQUENCE [LARGE SCALE GENOMIC DNA]</scope>
    <source>
        <strain evidence="12 13">DSM 2059</strain>
    </source>
</reference>
<dbReference type="Pfam" id="PF00497">
    <property type="entry name" value="SBP_bac_3"/>
    <property type="match status" value="1"/>
</dbReference>
<dbReference type="SMART" id="SM00091">
    <property type="entry name" value="PAS"/>
    <property type="match status" value="1"/>
</dbReference>
<keyword evidence="7" id="KW-0067">ATP-binding</keyword>
<dbReference type="InterPro" id="IPR005467">
    <property type="entry name" value="His_kinase_dom"/>
</dbReference>
<evidence type="ECO:0000313" key="12">
    <source>
        <dbReference type="EMBL" id="EPR39282.1"/>
    </source>
</evidence>
<dbReference type="GO" id="GO:0006355">
    <property type="term" value="P:regulation of DNA-templated transcription"/>
    <property type="evidence" value="ECO:0007669"/>
    <property type="project" value="InterPro"/>
</dbReference>
<evidence type="ECO:0000256" key="5">
    <source>
        <dbReference type="ARBA" id="ARBA00022741"/>
    </source>
</evidence>
<dbReference type="OrthoDB" id="5479699at2"/>
<organism evidence="12 13">
    <name type="scientific">Desulfococcus multivorans DSM 2059</name>
    <dbReference type="NCBI Taxonomy" id="1121405"/>
    <lineage>
        <taxon>Bacteria</taxon>
        <taxon>Pseudomonadati</taxon>
        <taxon>Thermodesulfobacteriota</taxon>
        <taxon>Desulfobacteria</taxon>
        <taxon>Desulfobacterales</taxon>
        <taxon>Desulfococcaceae</taxon>
        <taxon>Desulfococcus</taxon>
    </lineage>
</organism>
<evidence type="ECO:0000256" key="4">
    <source>
        <dbReference type="ARBA" id="ARBA00022679"/>
    </source>
</evidence>
<dbReference type="EC" id="2.7.13.3" evidence="2"/>
<dbReference type="eggNOG" id="COG4191">
    <property type="taxonomic scope" value="Bacteria"/>
</dbReference>
<keyword evidence="3" id="KW-0597">Phosphoprotein</keyword>